<evidence type="ECO:0000256" key="1">
    <source>
        <dbReference type="ARBA" id="ARBA00010954"/>
    </source>
</evidence>
<comment type="similarity">
    <text evidence="1">Belongs to the TCP11 family.</text>
</comment>
<reference evidence="3 4" key="1">
    <citation type="submission" date="2019-04" db="EMBL/GenBank/DDBJ databases">
        <title>High contiguity whole genome sequence and gene annotation resource for two Venturia nashicola isolates.</title>
        <authorList>
            <person name="Prokchorchik M."/>
            <person name="Won K."/>
            <person name="Lee Y."/>
            <person name="Choi E.D."/>
            <person name="Segonzac C."/>
            <person name="Sohn K.H."/>
        </authorList>
    </citation>
    <scope>NUCLEOTIDE SEQUENCE [LARGE SCALE GENOMIC DNA]</scope>
    <source>
        <strain evidence="3 4">PRI2</strain>
    </source>
</reference>
<feature type="compositionally biased region" description="Basic and acidic residues" evidence="2">
    <location>
        <begin position="221"/>
        <end position="234"/>
    </location>
</feature>
<dbReference type="STRING" id="86259.A0A4Z1NWJ7"/>
<name>A0A4Z1NWJ7_9PEZI</name>
<feature type="compositionally biased region" description="Acidic residues" evidence="2">
    <location>
        <begin position="10"/>
        <end position="30"/>
    </location>
</feature>
<dbReference type="PANTHER" id="PTHR12832:SF18">
    <property type="entry name" value="IQ CALMODULIN-BINDING MOTIF DOMAIN PROTEIN (AFU_ORTHOLOGUE AFUA_1G08920)"/>
    <property type="match status" value="1"/>
</dbReference>
<sequence>MDTQRHLDEAVDLEIEQPNDDIPEEDEDLALSDTAGADATAFAPPERIAACFYNYRPSVSRRKSSATSSRRNSLTSNHSQISNSSYRQACRNNHVAQYLRRASILEGRKQRLQAREAHAEQVRIRAALAKCTPRSSNSEERALAAQRAREEHLAKVAGACAEEVRRAKEKSEQIKKQRAADEERSRQEMEEKQAEVQRRRLEYKKNALRRPRGASTPPNADSKKAIPAEQRQLEPETAAERIQVAWRTRRRKKILAAFSELNLSIDSVHAATFDEVSEKLLDKKVIATSTQVMDMYNLLANDPPGGRDAGAPCRTFLTAFMILGHPTGIFDNDGELERDVMAKAKDLILCFEQVLSKSTAFNRYTPTPTLLEDLLLAHSAYVKSLADWKAQDASTLVEMMVGSFANLDAIWQSVKDDTDGEVATDYKDGIRKNQIMLFARLQKLAGKEAAGKLVRKAINASRRKNTPRRKPVGDVRPRVAVEQVIHPEAVSGSDTMAVPPVVTAPLAPSAVVDSNTQSRLISQMFSVMPDNRTISHELALDKDYRMGNGRATAFRKHLNETMCTDMLKGFKEGQGNAWTVAMVEHVRSKLLHVVKTGPTNTLISEVLDPVLTARQCADGNFSYERFFDFMARLLPKLCAPFRDEEVQALVHDLKRDGSLEEMITKLARLLRTIDDLTLDHSNFMLMKSKPLLLQHAAEYERSCFAKDLENGTTTLQKTKRWWHNANVNCYTESDQRDPRGNLTVQKIYARGLVDLAIASTPLKENEVPETLGVDIDRLRQLRGDAVRITTVAAILLSAKSLLKRDTRQQWAPEARRMWEILRLGYGKDDDTIPTKIYSVIESSRTMSPAAKAQLQGMIPRLLSQAESGKLTDATAKLLFQRLKTHIFKRISASSDGERIKIATSTGQELATMGFPDFMENIGGTVELLSKISDADRKAHGAWYEQIAAECKEMGEREETAASALDSPTSPQSDA</sequence>
<accession>A0A4Z1NWJ7</accession>
<feature type="compositionally biased region" description="Low complexity" evidence="2">
    <location>
        <begin position="65"/>
        <end position="79"/>
    </location>
</feature>
<evidence type="ECO:0000313" key="4">
    <source>
        <dbReference type="Proteomes" id="UP000298493"/>
    </source>
</evidence>
<feature type="region of interest" description="Disordered" evidence="2">
    <location>
        <begin position="164"/>
        <end position="235"/>
    </location>
</feature>
<keyword evidence="4" id="KW-1185">Reference proteome</keyword>
<protein>
    <submittedName>
        <fullName evidence="3">Uncharacterized protein</fullName>
    </submittedName>
</protein>
<organism evidence="3 4">
    <name type="scientific">Venturia nashicola</name>
    <dbReference type="NCBI Taxonomy" id="86259"/>
    <lineage>
        <taxon>Eukaryota</taxon>
        <taxon>Fungi</taxon>
        <taxon>Dikarya</taxon>
        <taxon>Ascomycota</taxon>
        <taxon>Pezizomycotina</taxon>
        <taxon>Dothideomycetes</taxon>
        <taxon>Pleosporomycetidae</taxon>
        <taxon>Venturiales</taxon>
        <taxon>Venturiaceae</taxon>
        <taxon>Venturia</taxon>
    </lineage>
</organism>
<evidence type="ECO:0000256" key="2">
    <source>
        <dbReference type="SAM" id="MobiDB-lite"/>
    </source>
</evidence>
<dbReference type="Proteomes" id="UP000298493">
    <property type="component" value="Unassembled WGS sequence"/>
</dbReference>
<feature type="compositionally biased region" description="Basic and acidic residues" evidence="2">
    <location>
        <begin position="164"/>
        <end position="205"/>
    </location>
</feature>
<dbReference type="GO" id="GO:0010737">
    <property type="term" value="P:protein kinase A signaling"/>
    <property type="evidence" value="ECO:0007669"/>
    <property type="project" value="TreeGrafter"/>
</dbReference>
<feature type="region of interest" description="Disordered" evidence="2">
    <location>
        <begin position="1"/>
        <end position="38"/>
    </location>
</feature>
<dbReference type="Pfam" id="PF05794">
    <property type="entry name" value="Tcp11"/>
    <property type="match status" value="1"/>
</dbReference>
<dbReference type="EMBL" id="SNSC02000020">
    <property type="protein sequence ID" value="TID15704.1"/>
    <property type="molecule type" value="Genomic_DNA"/>
</dbReference>
<feature type="region of interest" description="Disordered" evidence="2">
    <location>
        <begin position="62"/>
        <end position="85"/>
    </location>
</feature>
<dbReference type="PANTHER" id="PTHR12832">
    <property type="entry name" value="TESTIS-SPECIFIC PROTEIN PBS13 T-COMPLEX 11"/>
    <property type="match status" value="1"/>
</dbReference>
<proteinExistence type="inferred from homology"/>
<gene>
    <name evidence="3" type="ORF">E6O75_ATG08032</name>
</gene>
<dbReference type="OrthoDB" id="276323at2759"/>
<dbReference type="InterPro" id="IPR008862">
    <property type="entry name" value="Tcp11"/>
</dbReference>
<dbReference type="AlphaFoldDB" id="A0A4Z1NWJ7"/>
<feature type="compositionally biased region" description="Polar residues" evidence="2">
    <location>
        <begin position="965"/>
        <end position="974"/>
    </location>
</feature>
<comment type="caution">
    <text evidence="3">The sequence shown here is derived from an EMBL/GenBank/DDBJ whole genome shotgun (WGS) entry which is preliminary data.</text>
</comment>
<evidence type="ECO:0000313" key="3">
    <source>
        <dbReference type="EMBL" id="TID15704.1"/>
    </source>
</evidence>
<feature type="region of interest" description="Disordered" evidence="2">
    <location>
        <begin position="953"/>
        <end position="974"/>
    </location>
</feature>